<dbReference type="OrthoDB" id="206869at2759"/>
<feature type="transmembrane region" description="Helical" evidence="2">
    <location>
        <begin position="333"/>
        <end position="352"/>
    </location>
</feature>
<proteinExistence type="inferred from homology"/>
<dbReference type="GO" id="GO:0016740">
    <property type="term" value="F:transferase activity"/>
    <property type="evidence" value="ECO:0007669"/>
    <property type="project" value="InterPro"/>
</dbReference>
<comment type="similarity">
    <text evidence="1">Belongs to the PC-esterase family. TBL subfamily.</text>
</comment>
<reference evidence="4 5" key="1">
    <citation type="journal article" date="2018" name="PLoS Genet.">
        <title>Population sequencing reveals clonal diversity and ancestral inbreeding in the grapevine cultivar Chardonnay.</title>
        <authorList>
            <person name="Roach M.J."/>
            <person name="Johnson D.L."/>
            <person name="Bohlmann J."/>
            <person name="van Vuuren H.J."/>
            <person name="Jones S.J."/>
            <person name="Pretorius I.S."/>
            <person name="Schmidt S.A."/>
            <person name="Borneman A.R."/>
        </authorList>
    </citation>
    <scope>NUCLEOTIDE SEQUENCE [LARGE SCALE GENOMIC DNA]</scope>
    <source>
        <strain evidence="5">cv. Chardonnay</strain>
        <tissue evidence="4">Leaf</tissue>
    </source>
</reference>
<dbReference type="Pfam" id="PF13839">
    <property type="entry name" value="PC-Esterase"/>
    <property type="match status" value="1"/>
</dbReference>
<accession>A0A438GDJ6</accession>
<gene>
    <name evidence="4" type="primary">TBL38_3</name>
    <name evidence="4" type="ORF">CK203_060298</name>
</gene>
<organism evidence="4 5">
    <name type="scientific">Vitis vinifera</name>
    <name type="common">Grape</name>
    <dbReference type="NCBI Taxonomy" id="29760"/>
    <lineage>
        <taxon>Eukaryota</taxon>
        <taxon>Viridiplantae</taxon>
        <taxon>Streptophyta</taxon>
        <taxon>Embryophyta</taxon>
        <taxon>Tracheophyta</taxon>
        <taxon>Spermatophyta</taxon>
        <taxon>Magnoliopsida</taxon>
        <taxon>eudicotyledons</taxon>
        <taxon>Gunneridae</taxon>
        <taxon>Pentapetalae</taxon>
        <taxon>rosids</taxon>
        <taxon>Vitales</taxon>
        <taxon>Vitaceae</taxon>
        <taxon>Viteae</taxon>
        <taxon>Vitis</taxon>
    </lineage>
</organism>
<evidence type="ECO:0000259" key="3">
    <source>
        <dbReference type="Pfam" id="PF13839"/>
    </source>
</evidence>
<evidence type="ECO:0000256" key="1">
    <source>
        <dbReference type="ARBA" id="ARBA00007727"/>
    </source>
</evidence>
<keyword evidence="2" id="KW-0812">Transmembrane</keyword>
<dbReference type="AlphaFoldDB" id="A0A438GDJ6"/>
<comment type="caution">
    <text evidence="4">The sequence shown here is derived from an EMBL/GenBank/DDBJ whole genome shotgun (WGS) entry which is preliminary data.</text>
</comment>
<sequence length="356" mass="40515">MNHQHELPPLENANIYRFDGQDFLRRFKGKKIMYIGDSMSLNQWQSMVCLLHATVPDQSRIFQNANDPITSIIFQDYDLSIMIFHSPYLVDIEIEEIELNFFDKKTDRGLLAGLVPVSDPFPEGDLPEVELIVEDTSKFEDTTSSNPKPTQDDNSDLYKLKVSTWGVFPRPSNISKTALKDGDSLMNIGKLKEALPYYEKVMDKLAFQSELHGLAALQWSICLDSLSGGYGESSWPVTNMQLLEGYEIDAMVDKPDEARVMYERLQTHPNALVSKKAIQFMFGFQAMEMMKVTSQLPSKNTGYQNFFEAFIEDKADYSLKDNEVEVEVELGQALPYIIFLVSPIFIVLLIALQKAT</sequence>
<evidence type="ECO:0000313" key="4">
    <source>
        <dbReference type="EMBL" id="RVW70283.1"/>
    </source>
</evidence>
<dbReference type="PANTHER" id="PTHR35482:SF1">
    <property type="entry name" value="CYTOCHROME C OXIDASE SUBUNIT"/>
    <property type="match status" value="1"/>
</dbReference>
<name>A0A438GDJ6_VITVI</name>
<dbReference type="PANTHER" id="PTHR35482">
    <property type="entry name" value="CYTOCHROME C OXIDASE SUBUNIT"/>
    <property type="match status" value="1"/>
</dbReference>
<dbReference type="Proteomes" id="UP000288805">
    <property type="component" value="Unassembled WGS sequence"/>
</dbReference>
<protein>
    <submittedName>
        <fullName evidence="4">Protein trichome birefringence-like 38</fullName>
    </submittedName>
</protein>
<dbReference type="InterPro" id="IPR026057">
    <property type="entry name" value="TBL_C"/>
</dbReference>
<evidence type="ECO:0000256" key="2">
    <source>
        <dbReference type="SAM" id="Phobius"/>
    </source>
</evidence>
<dbReference type="EMBL" id="QGNW01000468">
    <property type="protein sequence ID" value="RVW70283.1"/>
    <property type="molecule type" value="Genomic_DNA"/>
</dbReference>
<feature type="domain" description="Trichome birefringence-like C-terminal" evidence="3">
    <location>
        <begin position="17"/>
        <end position="95"/>
    </location>
</feature>
<evidence type="ECO:0000313" key="5">
    <source>
        <dbReference type="Proteomes" id="UP000288805"/>
    </source>
</evidence>
<keyword evidence="2" id="KW-0472">Membrane</keyword>
<keyword evidence="2" id="KW-1133">Transmembrane helix</keyword>